<dbReference type="RefSeq" id="WP_181339869.1">
    <property type="nucleotide sequence ID" value="NZ_JAAKDE010000014.1"/>
</dbReference>
<dbReference type="SMART" id="SM00257">
    <property type="entry name" value="LysM"/>
    <property type="match status" value="2"/>
</dbReference>
<dbReference type="InterPro" id="IPR036779">
    <property type="entry name" value="LysM_dom_sf"/>
</dbReference>
<comment type="caution">
    <text evidence="4">The sequence shown here is derived from an EMBL/GenBank/DDBJ whole genome shotgun (WGS) entry which is preliminary data.</text>
</comment>
<dbReference type="Gene3D" id="3.10.350.10">
    <property type="entry name" value="LysM domain"/>
    <property type="match status" value="2"/>
</dbReference>
<dbReference type="InterPro" id="IPR018392">
    <property type="entry name" value="LysM"/>
</dbReference>
<evidence type="ECO:0000259" key="3">
    <source>
        <dbReference type="PROSITE" id="PS51782"/>
    </source>
</evidence>
<dbReference type="CDD" id="cd10917">
    <property type="entry name" value="CE4_NodB_like_6s_7s"/>
    <property type="match status" value="1"/>
</dbReference>
<dbReference type="InterPro" id="IPR011330">
    <property type="entry name" value="Glyco_hydro/deAcase_b/a-brl"/>
</dbReference>
<dbReference type="CDD" id="cd00118">
    <property type="entry name" value="LysM"/>
    <property type="match status" value="2"/>
</dbReference>
<proteinExistence type="predicted"/>
<feature type="chain" id="PRO_5035326620" evidence="1">
    <location>
        <begin position="28"/>
        <end position="364"/>
    </location>
</feature>
<dbReference type="SUPFAM" id="SSF88713">
    <property type="entry name" value="Glycoside hydrolase/deacetylase"/>
    <property type="match status" value="1"/>
</dbReference>
<dbReference type="AlphaFoldDB" id="A0A8J6I358"/>
<keyword evidence="5" id="KW-1185">Reference proteome</keyword>
<dbReference type="PROSITE" id="PS51782">
    <property type="entry name" value="LYSM"/>
    <property type="match status" value="2"/>
</dbReference>
<keyword evidence="1" id="KW-0732">Signal</keyword>
<gene>
    <name evidence="4" type="ORF">G5B42_07585</name>
</gene>
<dbReference type="PROSITE" id="PS51677">
    <property type="entry name" value="NODB"/>
    <property type="match status" value="1"/>
</dbReference>
<dbReference type="Pfam" id="PF01476">
    <property type="entry name" value="LysM"/>
    <property type="match status" value="2"/>
</dbReference>
<dbReference type="Gene3D" id="3.20.20.370">
    <property type="entry name" value="Glycoside hydrolase/deacetylase"/>
    <property type="match status" value="1"/>
</dbReference>
<dbReference type="Proteomes" id="UP000657177">
    <property type="component" value="Unassembled WGS sequence"/>
</dbReference>
<dbReference type="GO" id="GO:0005975">
    <property type="term" value="P:carbohydrate metabolic process"/>
    <property type="evidence" value="ECO:0007669"/>
    <property type="project" value="InterPro"/>
</dbReference>
<organism evidence="4 5">
    <name type="scientific">Capillibacterium thermochitinicola</name>
    <dbReference type="NCBI Taxonomy" id="2699427"/>
    <lineage>
        <taxon>Bacteria</taxon>
        <taxon>Bacillati</taxon>
        <taxon>Bacillota</taxon>
        <taxon>Capillibacterium</taxon>
    </lineage>
</organism>
<accession>A0A8J6I358</accession>
<feature type="domain" description="LysM" evidence="3">
    <location>
        <begin position="29"/>
        <end position="73"/>
    </location>
</feature>
<feature type="domain" description="LysM" evidence="3">
    <location>
        <begin position="83"/>
        <end position="126"/>
    </location>
</feature>
<evidence type="ECO:0000256" key="1">
    <source>
        <dbReference type="SAM" id="SignalP"/>
    </source>
</evidence>
<feature type="signal peptide" evidence="1">
    <location>
        <begin position="1"/>
        <end position="27"/>
    </location>
</feature>
<dbReference type="SUPFAM" id="SSF54106">
    <property type="entry name" value="LysM domain"/>
    <property type="match status" value="2"/>
</dbReference>
<name>A0A8J6I358_9FIRM</name>
<feature type="domain" description="NodB homology" evidence="2">
    <location>
        <begin position="165"/>
        <end position="349"/>
    </location>
</feature>
<dbReference type="EMBL" id="JAAKDE010000014">
    <property type="protein sequence ID" value="MBA2133402.1"/>
    <property type="molecule type" value="Genomic_DNA"/>
</dbReference>
<dbReference type="GO" id="GO:0016810">
    <property type="term" value="F:hydrolase activity, acting on carbon-nitrogen (but not peptide) bonds"/>
    <property type="evidence" value="ECO:0007669"/>
    <property type="project" value="InterPro"/>
</dbReference>
<protein>
    <submittedName>
        <fullName evidence="4">Polysaccharide deacetylase family protein</fullName>
    </submittedName>
</protein>
<evidence type="ECO:0000259" key="2">
    <source>
        <dbReference type="PROSITE" id="PS51677"/>
    </source>
</evidence>
<evidence type="ECO:0000313" key="5">
    <source>
        <dbReference type="Proteomes" id="UP000657177"/>
    </source>
</evidence>
<dbReference type="Pfam" id="PF01522">
    <property type="entry name" value="Polysacc_deac_1"/>
    <property type="match status" value="1"/>
</dbReference>
<evidence type="ECO:0000313" key="4">
    <source>
        <dbReference type="EMBL" id="MBA2133402.1"/>
    </source>
</evidence>
<dbReference type="InterPro" id="IPR050248">
    <property type="entry name" value="Polysacc_deacetylase_ArnD"/>
</dbReference>
<dbReference type="PANTHER" id="PTHR10587">
    <property type="entry name" value="GLYCOSYL TRANSFERASE-RELATED"/>
    <property type="match status" value="1"/>
</dbReference>
<reference evidence="4" key="1">
    <citation type="submission" date="2020-06" db="EMBL/GenBank/DDBJ databases">
        <title>Novel chitinolytic bacterium.</title>
        <authorList>
            <person name="Ungkulpasvich U."/>
            <person name="Kosugi A."/>
            <person name="Uke A."/>
        </authorList>
    </citation>
    <scope>NUCLEOTIDE SEQUENCE</scope>
    <source>
        <strain evidence="4">UUS1-1</strain>
    </source>
</reference>
<sequence length="364" mass="40002">MINRFRSPLSIALALFFLAGVSLPAAASRTYQVQPGDTVFQIARWHGASPESIASHNQLNRAGYIIPGQVLFIPEPATLADEKLYTVQNNESLFTIAQKFQTNLSWLRQRNWLSADQIYTGQWLKVPAVTQPATGGNGNAYVWNIPALMARHPGKVFLQGATQRKQVALTFDDGPDLEYTPQILDLLAQFGVKATFFLKGANIAGREWVVTRMVREGHLVANHSYSHPDFRKLTTVQIVAEVTKTEGLVKRITGRETALLRPPYGEMTAEGLDRLVTAGYTMVNWSVDSKDWRADHQADQILANIMSQVKPGAIILMHSAGGSGQDLTPTVKALPALITNLQAMGYEIVPLTDLLPVAAYKPGV</sequence>
<dbReference type="InterPro" id="IPR002509">
    <property type="entry name" value="NODB_dom"/>
</dbReference>